<evidence type="ECO:0000256" key="1">
    <source>
        <dbReference type="ARBA" id="ARBA00001933"/>
    </source>
</evidence>
<reference evidence="4" key="1">
    <citation type="journal article" date="2014" name="Front. Microbiol.">
        <title>High frequency of phylogenetically diverse reductive dehalogenase-homologous genes in deep subseafloor sedimentary metagenomes.</title>
        <authorList>
            <person name="Kawai M."/>
            <person name="Futagami T."/>
            <person name="Toyoda A."/>
            <person name="Takaki Y."/>
            <person name="Nishi S."/>
            <person name="Hori S."/>
            <person name="Arai W."/>
            <person name="Tsubouchi T."/>
            <person name="Morono Y."/>
            <person name="Uchiyama I."/>
            <person name="Ito T."/>
            <person name="Fujiyama A."/>
            <person name="Inagaki F."/>
            <person name="Takami H."/>
        </authorList>
    </citation>
    <scope>NUCLEOTIDE SEQUENCE</scope>
    <source>
        <strain evidence="4">Expedition CK06-06</strain>
    </source>
</reference>
<organism evidence="4">
    <name type="scientific">marine sediment metagenome</name>
    <dbReference type="NCBI Taxonomy" id="412755"/>
    <lineage>
        <taxon>unclassified sequences</taxon>
        <taxon>metagenomes</taxon>
        <taxon>ecological metagenomes</taxon>
    </lineage>
</organism>
<dbReference type="PANTHER" id="PTHR43727:SF2">
    <property type="entry name" value="GROUP IV DECARBOXYLASE"/>
    <property type="match status" value="1"/>
</dbReference>
<dbReference type="Gene3D" id="3.20.20.10">
    <property type="entry name" value="Alanine racemase"/>
    <property type="match status" value="1"/>
</dbReference>
<dbReference type="GO" id="GO:0009089">
    <property type="term" value="P:lysine biosynthetic process via diaminopimelate"/>
    <property type="evidence" value="ECO:0007669"/>
    <property type="project" value="TreeGrafter"/>
</dbReference>
<comment type="caution">
    <text evidence="4">The sequence shown here is derived from an EMBL/GenBank/DDBJ whole genome shotgun (WGS) entry which is preliminary data.</text>
</comment>
<dbReference type="PANTHER" id="PTHR43727">
    <property type="entry name" value="DIAMINOPIMELATE DECARBOXYLASE"/>
    <property type="match status" value="1"/>
</dbReference>
<dbReference type="AlphaFoldDB" id="X0RMW2"/>
<keyword evidence="2" id="KW-0663">Pyridoxal phosphate</keyword>
<dbReference type="Pfam" id="PF02784">
    <property type="entry name" value="Orn_Arg_deC_N"/>
    <property type="match status" value="1"/>
</dbReference>
<comment type="cofactor">
    <cofactor evidence="1">
        <name>pyridoxal 5'-phosphate</name>
        <dbReference type="ChEBI" id="CHEBI:597326"/>
    </cofactor>
</comment>
<feature type="domain" description="Orn/DAP/Arg decarboxylase 2 N-terminal" evidence="3">
    <location>
        <begin position="48"/>
        <end position="105"/>
    </location>
</feature>
<feature type="non-terminal residue" evidence="4">
    <location>
        <position position="107"/>
    </location>
</feature>
<dbReference type="InterPro" id="IPR029066">
    <property type="entry name" value="PLP-binding_barrel"/>
</dbReference>
<dbReference type="InterPro" id="IPR022644">
    <property type="entry name" value="De-COase2_N"/>
</dbReference>
<dbReference type="PROSITE" id="PS00878">
    <property type="entry name" value="ODR_DC_2_1"/>
    <property type="match status" value="1"/>
</dbReference>
<evidence type="ECO:0000313" key="4">
    <source>
        <dbReference type="EMBL" id="GAF70169.1"/>
    </source>
</evidence>
<name>X0RMW2_9ZZZZ</name>
<evidence type="ECO:0000259" key="3">
    <source>
        <dbReference type="Pfam" id="PF02784"/>
    </source>
</evidence>
<gene>
    <name evidence="4" type="ORF">S01H1_17224</name>
</gene>
<dbReference type="EMBL" id="BARS01009126">
    <property type="protein sequence ID" value="GAF70169.1"/>
    <property type="molecule type" value="Genomic_DNA"/>
</dbReference>
<dbReference type="InterPro" id="IPR022653">
    <property type="entry name" value="De-COase2_pyr-phos_BS"/>
</dbReference>
<proteinExistence type="predicted"/>
<accession>X0RMW2</accession>
<dbReference type="SUPFAM" id="SSF51419">
    <property type="entry name" value="PLP-binding barrel"/>
    <property type="match status" value="1"/>
</dbReference>
<protein>
    <recommendedName>
        <fullName evidence="3">Orn/DAP/Arg decarboxylase 2 N-terminal domain-containing protein</fullName>
    </recommendedName>
</protein>
<sequence length="107" mass="11917">MRNLPDTAKINKQKNLEIGGYDCVELAKEFGTPLYVLDEETIRNRCQSYLKSFRKYYPNTDIAYACKALCTAGVLKIVTSEGLGLDVSSGGEIYTALKSGCDPKKFY</sequence>
<dbReference type="GO" id="GO:0008836">
    <property type="term" value="F:diaminopimelate decarboxylase activity"/>
    <property type="evidence" value="ECO:0007669"/>
    <property type="project" value="TreeGrafter"/>
</dbReference>
<evidence type="ECO:0000256" key="2">
    <source>
        <dbReference type="ARBA" id="ARBA00022898"/>
    </source>
</evidence>